<dbReference type="AlphaFoldDB" id="A0A7S0ZJ82"/>
<sequence>MSEANVQVLNADFVPECARVMALGFCDSPSYNYIFRGTKEYRVQALEWTFARNILMVLDKCQSALRGMLNSNGEVICCFLWIPAALADSSLWEMIKAGVWLMPFKFGVSTVSRLLNIIDQMERNSDGNSQTAHGSRRDALKLERMVVRPDYQGQGVGSRALRSVLDEASQMEKSVEIHLETQEERNVEFYTRLGFQVTNTKDFYEDEPEYTFRSWHMVQKTS</sequence>
<protein>
    <recommendedName>
        <fullName evidence="1">N-acetyltransferase domain-containing protein</fullName>
    </recommendedName>
</protein>
<name>A0A7S0ZJ82_9RHOD</name>
<dbReference type="SUPFAM" id="SSF55729">
    <property type="entry name" value="Acyl-CoA N-acyltransferases (Nat)"/>
    <property type="match status" value="1"/>
</dbReference>
<dbReference type="InterPro" id="IPR000182">
    <property type="entry name" value="GNAT_dom"/>
</dbReference>
<dbReference type="GO" id="GO:0016747">
    <property type="term" value="F:acyltransferase activity, transferring groups other than amino-acyl groups"/>
    <property type="evidence" value="ECO:0007669"/>
    <property type="project" value="InterPro"/>
</dbReference>
<gene>
    <name evidence="2" type="ORF">TOLI1172_LOCUS7982</name>
</gene>
<dbReference type="PROSITE" id="PS51186">
    <property type="entry name" value="GNAT"/>
    <property type="match status" value="1"/>
</dbReference>
<accession>A0A7S0ZJ82</accession>
<dbReference type="Pfam" id="PF13508">
    <property type="entry name" value="Acetyltransf_7"/>
    <property type="match status" value="1"/>
</dbReference>
<dbReference type="CDD" id="cd04301">
    <property type="entry name" value="NAT_SF"/>
    <property type="match status" value="1"/>
</dbReference>
<dbReference type="PANTHER" id="PTHR42791:SF1">
    <property type="entry name" value="N-ACETYLTRANSFERASE DOMAIN-CONTAINING PROTEIN"/>
    <property type="match status" value="1"/>
</dbReference>
<dbReference type="InterPro" id="IPR052523">
    <property type="entry name" value="Trichothecene_AcTrans"/>
</dbReference>
<dbReference type="PANTHER" id="PTHR42791">
    <property type="entry name" value="GNAT FAMILY ACETYLTRANSFERASE"/>
    <property type="match status" value="1"/>
</dbReference>
<dbReference type="InterPro" id="IPR016181">
    <property type="entry name" value="Acyl_CoA_acyltransferase"/>
</dbReference>
<dbReference type="EMBL" id="HBFP01011068">
    <property type="protein sequence ID" value="CAD8823584.1"/>
    <property type="molecule type" value="Transcribed_RNA"/>
</dbReference>
<proteinExistence type="predicted"/>
<organism evidence="2">
    <name type="scientific">Timspurckia oligopyrenoides</name>
    <dbReference type="NCBI Taxonomy" id="708627"/>
    <lineage>
        <taxon>Eukaryota</taxon>
        <taxon>Rhodophyta</taxon>
        <taxon>Bangiophyceae</taxon>
        <taxon>Porphyridiales</taxon>
        <taxon>Porphyridiaceae</taxon>
        <taxon>Timspurckia</taxon>
    </lineage>
</organism>
<evidence type="ECO:0000313" key="2">
    <source>
        <dbReference type="EMBL" id="CAD8823584.1"/>
    </source>
</evidence>
<feature type="domain" description="N-acetyltransferase" evidence="1">
    <location>
        <begin position="131"/>
        <end position="213"/>
    </location>
</feature>
<reference evidence="2" key="1">
    <citation type="submission" date="2021-01" db="EMBL/GenBank/DDBJ databases">
        <authorList>
            <person name="Corre E."/>
            <person name="Pelletier E."/>
            <person name="Niang G."/>
            <person name="Scheremetjew M."/>
            <person name="Finn R."/>
            <person name="Kale V."/>
            <person name="Holt S."/>
            <person name="Cochrane G."/>
            <person name="Meng A."/>
            <person name="Brown T."/>
            <person name="Cohen L."/>
        </authorList>
    </citation>
    <scope>NUCLEOTIDE SEQUENCE</scope>
    <source>
        <strain evidence="2">CCMP3278</strain>
    </source>
</reference>
<dbReference type="Gene3D" id="3.40.630.30">
    <property type="match status" value="1"/>
</dbReference>
<evidence type="ECO:0000259" key="1">
    <source>
        <dbReference type="PROSITE" id="PS51186"/>
    </source>
</evidence>